<dbReference type="Gene3D" id="3.40.50.300">
    <property type="entry name" value="P-loop containing nucleotide triphosphate hydrolases"/>
    <property type="match status" value="1"/>
</dbReference>
<reference evidence="5 6" key="1">
    <citation type="submission" date="2018-12" db="EMBL/GenBank/DDBJ databases">
        <authorList>
            <person name="Li F."/>
        </authorList>
    </citation>
    <scope>NUCLEOTIDE SEQUENCE [LARGE SCALE GENOMIC DNA]</scope>
    <source>
        <strain evidence="5 6">EGI 6500705</strain>
    </source>
</reference>
<accession>A0A433JUB3</accession>
<dbReference type="FunFam" id="3.40.50.300:FF:000133">
    <property type="entry name" value="Spermidine/putrescine import ATP-binding protein PotA"/>
    <property type="match status" value="1"/>
</dbReference>
<keyword evidence="2" id="KW-0547">Nucleotide-binding</keyword>
<evidence type="ECO:0000256" key="2">
    <source>
        <dbReference type="ARBA" id="ARBA00022741"/>
    </source>
</evidence>
<dbReference type="InterPro" id="IPR017871">
    <property type="entry name" value="ABC_transporter-like_CS"/>
</dbReference>
<organism evidence="5 6">
    <name type="scientific">Labedella endophytica</name>
    <dbReference type="NCBI Taxonomy" id="1523160"/>
    <lineage>
        <taxon>Bacteria</taxon>
        <taxon>Bacillati</taxon>
        <taxon>Actinomycetota</taxon>
        <taxon>Actinomycetes</taxon>
        <taxon>Micrococcales</taxon>
        <taxon>Microbacteriaceae</taxon>
        <taxon>Labedella</taxon>
    </lineage>
</organism>
<sequence length="384" mass="41063">MSPAADRAPGATLDVRSITKRYGDVPAVDAVSLDIEAGEFVTLLGASGSGKTTLLRIIAGFADADEGSLLVDGQELRSVPVHRRDIGMVFQNYALFPHLNVEQNVGYPLRMRKVSASERRRRVAEALEAVRLPSFAKRRITELSGGQQQRVALARAIVSRPRLLLMDEPLGALDRNLRDALQLEISRLSRELGLTVVNVTHDQEEALTMSDRIALLDKGRLVQFDSPDDLYHRPVDDTAASFVGESNIFRGAVRGDGSLDVADGVVYSPPSLVDGSAVGSGAVAVMVRPSLVEITLPGRAPEAHSRVDGRVSGIVYAGDSRKIIVETAGGAELIARENAARPLDVGVGQPVTLHWDPRSSIVTRLADETATTAASAPTRKSVSA</sequence>
<dbReference type="PANTHER" id="PTHR42781">
    <property type="entry name" value="SPERMIDINE/PUTRESCINE IMPORT ATP-BINDING PROTEIN POTA"/>
    <property type="match status" value="1"/>
</dbReference>
<dbReference type="RefSeq" id="WP_127049610.1">
    <property type="nucleotide sequence ID" value="NZ_RZGZ01000002.1"/>
</dbReference>
<name>A0A433JUB3_9MICO</name>
<dbReference type="InterPro" id="IPR013611">
    <property type="entry name" value="Transp-assoc_OB_typ2"/>
</dbReference>
<evidence type="ECO:0000259" key="4">
    <source>
        <dbReference type="PROSITE" id="PS50893"/>
    </source>
</evidence>
<dbReference type="InterPro" id="IPR027417">
    <property type="entry name" value="P-loop_NTPase"/>
</dbReference>
<dbReference type="GO" id="GO:0022857">
    <property type="term" value="F:transmembrane transporter activity"/>
    <property type="evidence" value="ECO:0007669"/>
    <property type="project" value="InterPro"/>
</dbReference>
<dbReference type="SUPFAM" id="SSF50331">
    <property type="entry name" value="MOP-like"/>
    <property type="match status" value="1"/>
</dbReference>
<dbReference type="SMART" id="SM00382">
    <property type="entry name" value="AAA"/>
    <property type="match status" value="1"/>
</dbReference>
<dbReference type="AlphaFoldDB" id="A0A433JUB3"/>
<evidence type="ECO:0000256" key="1">
    <source>
        <dbReference type="ARBA" id="ARBA00022448"/>
    </source>
</evidence>
<gene>
    <name evidence="5" type="ORF">ELQ94_09885</name>
</gene>
<dbReference type="InterPro" id="IPR050093">
    <property type="entry name" value="ABC_SmlMolc_Importer"/>
</dbReference>
<evidence type="ECO:0000313" key="6">
    <source>
        <dbReference type="Proteomes" id="UP000274909"/>
    </source>
</evidence>
<proteinExistence type="predicted"/>
<dbReference type="PANTHER" id="PTHR42781:SF4">
    <property type="entry name" value="SPERMIDINE_PUTRESCINE IMPORT ATP-BINDING PROTEIN POTA"/>
    <property type="match status" value="1"/>
</dbReference>
<dbReference type="OrthoDB" id="9802264at2"/>
<dbReference type="Proteomes" id="UP000274909">
    <property type="component" value="Unassembled WGS sequence"/>
</dbReference>
<dbReference type="GO" id="GO:0005524">
    <property type="term" value="F:ATP binding"/>
    <property type="evidence" value="ECO:0007669"/>
    <property type="project" value="UniProtKB-KW"/>
</dbReference>
<dbReference type="SUPFAM" id="SSF52540">
    <property type="entry name" value="P-loop containing nucleoside triphosphate hydrolases"/>
    <property type="match status" value="1"/>
</dbReference>
<dbReference type="PROSITE" id="PS00211">
    <property type="entry name" value="ABC_TRANSPORTER_1"/>
    <property type="match status" value="1"/>
</dbReference>
<dbReference type="InterPro" id="IPR003439">
    <property type="entry name" value="ABC_transporter-like_ATP-bd"/>
</dbReference>
<comment type="caution">
    <text evidence="5">The sequence shown here is derived from an EMBL/GenBank/DDBJ whole genome shotgun (WGS) entry which is preliminary data.</text>
</comment>
<evidence type="ECO:0000256" key="3">
    <source>
        <dbReference type="ARBA" id="ARBA00022840"/>
    </source>
</evidence>
<dbReference type="Pfam" id="PF00005">
    <property type="entry name" value="ABC_tran"/>
    <property type="match status" value="1"/>
</dbReference>
<dbReference type="InterPro" id="IPR003593">
    <property type="entry name" value="AAA+_ATPase"/>
</dbReference>
<dbReference type="EMBL" id="RZGZ01000002">
    <property type="protein sequence ID" value="RUR01757.1"/>
    <property type="molecule type" value="Genomic_DNA"/>
</dbReference>
<feature type="domain" description="ABC transporter" evidence="4">
    <location>
        <begin position="13"/>
        <end position="243"/>
    </location>
</feature>
<keyword evidence="6" id="KW-1185">Reference proteome</keyword>
<dbReference type="PROSITE" id="PS50893">
    <property type="entry name" value="ABC_TRANSPORTER_2"/>
    <property type="match status" value="1"/>
</dbReference>
<dbReference type="InterPro" id="IPR008995">
    <property type="entry name" value="Mo/tungstate-bd_C_term_dom"/>
</dbReference>
<dbReference type="Pfam" id="PF08402">
    <property type="entry name" value="TOBE_2"/>
    <property type="match status" value="1"/>
</dbReference>
<dbReference type="GO" id="GO:0043190">
    <property type="term" value="C:ATP-binding cassette (ABC) transporter complex"/>
    <property type="evidence" value="ECO:0007669"/>
    <property type="project" value="InterPro"/>
</dbReference>
<keyword evidence="1" id="KW-0813">Transport</keyword>
<dbReference type="GO" id="GO:0016887">
    <property type="term" value="F:ATP hydrolysis activity"/>
    <property type="evidence" value="ECO:0007669"/>
    <property type="project" value="InterPro"/>
</dbReference>
<protein>
    <submittedName>
        <fullName evidence="5">ABC transporter ATP-binding protein</fullName>
    </submittedName>
</protein>
<evidence type="ECO:0000313" key="5">
    <source>
        <dbReference type="EMBL" id="RUR01757.1"/>
    </source>
</evidence>
<keyword evidence="3 5" id="KW-0067">ATP-binding</keyword>